<sequence>MAAGWAWHKDEASTVMVAVGGDSKSGPPRPECCRRHDQRPQSAPPSRVVRRPAPPPATTQVRTPPRDLHRPDPAPPSRIRAPSTSSTRSGAAQPAMTSTMAPVEILCILSVDAPSSHEDLDAWLADNLPQILQEVQLAVFVSRSTSSSSSRFCNFDDPDESAIMLNSYQKGVEEFPLEHHDLILRAKGCCQKCDKSCEMKVMNHLNVKPNLPHPNLAEEDNYGGGGVKKSASCVSTAATRLRQ</sequence>
<feature type="region of interest" description="Disordered" evidence="1">
    <location>
        <begin position="1"/>
        <end position="96"/>
    </location>
</feature>
<evidence type="ECO:0000256" key="1">
    <source>
        <dbReference type="SAM" id="MobiDB-lite"/>
    </source>
</evidence>
<name>M8ANT0_TRIUA</name>
<dbReference type="AlphaFoldDB" id="M8ANT0"/>
<proteinExistence type="predicted"/>
<dbReference type="EMBL" id="KD080587">
    <property type="protein sequence ID" value="EMS62579.1"/>
    <property type="molecule type" value="Genomic_DNA"/>
</dbReference>
<gene>
    <name evidence="2" type="ORF">TRIUR3_28833</name>
</gene>
<reference evidence="2" key="1">
    <citation type="journal article" date="2013" name="Nature">
        <title>Draft genome of the wheat A-genome progenitor Triticum urartu.</title>
        <authorList>
            <person name="Ling H.Q."/>
            <person name="Zhao S."/>
            <person name="Liu D."/>
            <person name="Wang J."/>
            <person name="Sun H."/>
            <person name="Zhang C."/>
            <person name="Fan H."/>
            <person name="Li D."/>
            <person name="Dong L."/>
            <person name="Tao Y."/>
            <person name="Gao C."/>
            <person name="Wu H."/>
            <person name="Li Y."/>
            <person name="Cui Y."/>
            <person name="Guo X."/>
            <person name="Zheng S."/>
            <person name="Wang B."/>
            <person name="Yu K."/>
            <person name="Liang Q."/>
            <person name="Yang W."/>
            <person name="Lou X."/>
            <person name="Chen J."/>
            <person name="Feng M."/>
            <person name="Jian J."/>
            <person name="Zhang X."/>
            <person name="Luo G."/>
            <person name="Jiang Y."/>
            <person name="Liu J."/>
            <person name="Wang Z."/>
            <person name="Sha Y."/>
            <person name="Zhang B."/>
            <person name="Wu H."/>
            <person name="Tang D."/>
            <person name="Shen Q."/>
            <person name="Xue P."/>
            <person name="Zou S."/>
            <person name="Wang X."/>
            <person name="Liu X."/>
            <person name="Wang F."/>
            <person name="Yang Y."/>
            <person name="An X."/>
            <person name="Dong Z."/>
            <person name="Zhang K."/>
            <person name="Zhang X."/>
            <person name="Luo M.C."/>
            <person name="Dvorak J."/>
            <person name="Tong Y."/>
            <person name="Wang J."/>
            <person name="Yang H."/>
            <person name="Li Z."/>
            <person name="Wang D."/>
            <person name="Zhang A."/>
            <person name="Wang J."/>
        </authorList>
    </citation>
    <scope>NUCLEOTIDE SEQUENCE</scope>
</reference>
<protein>
    <submittedName>
        <fullName evidence="2">Uncharacterized protein</fullName>
    </submittedName>
</protein>
<accession>M8ANT0</accession>
<organism evidence="2">
    <name type="scientific">Triticum urartu</name>
    <name type="common">Red wild einkorn</name>
    <name type="synonym">Crithodium urartu</name>
    <dbReference type="NCBI Taxonomy" id="4572"/>
    <lineage>
        <taxon>Eukaryota</taxon>
        <taxon>Viridiplantae</taxon>
        <taxon>Streptophyta</taxon>
        <taxon>Embryophyta</taxon>
        <taxon>Tracheophyta</taxon>
        <taxon>Spermatophyta</taxon>
        <taxon>Magnoliopsida</taxon>
        <taxon>Liliopsida</taxon>
        <taxon>Poales</taxon>
        <taxon>Poaceae</taxon>
        <taxon>BOP clade</taxon>
        <taxon>Pooideae</taxon>
        <taxon>Triticodae</taxon>
        <taxon>Triticeae</taxon>
        <taxon>Triticinae</taxon>
        <taxon>Triticum</taxon>
    </lineage>
</organism>
<evidence type="ECO:0000313" key="2">
    <source>
        <dbReference type="EMBL" id="EMS62579.1"/>
    </source>
</evidence>
<feature type="compositionally biased region" description="Polar residues" evidence="1">
    <location>
        <begin position="82"/>
        <end position="96"/>
    </location>
</feature>